<dbReference type="Proteomes" id="UP000076858">
    <property type="component" value="Unassembled WGS sequence"/>
</dbReference>
<protein>
    <submittedName>
        <fullName evidence="1">Uncharacterized protein</fullName>
    </submittedName>
</protein>
<evidence type="ECO:0000313" key="1">
    <source>
        <dbReference type="EMBL" id="KZS01145.1"/>
    </source>
</evidence>
<gene>
    <name evidence="1" type="ORF">APZ42_002281</name>
</gene>
<evidence type="ECO:0000313" key="2">
    <source>
        <dbReference type="Proteomes" id="UP000076858"/>
    </source>
</evidence>
<dbReference type="EMBL" id="LRGB01007511">
    <property type="protein sequence ID" value="KZS01145.1"/>
    <property type="molecule type" value="Genomic_DNA"/>
</dbReference>
<organism evidence="1 2">
    <name type="scientific">Daphnia magna</name>
    <dbReference type="NCBI Taxonomy" id="35525"/>
    <lineage>
        <taxon>Eukaryota</taxon>
        <taxon>Metazoa</taxon>
        <taxon>Ecdysozoa</taxon>
        <taxon>Arthropoda</taxon>
        <taxon>Crustacea</taxon>
        <taxon>Branchiopoda</taxon>
        <taxon>Diplostraca</taxon>
        <taxon>Cladocera</taxon>
        <taxon>Anomopoda</taxon>
        <taxon>Daphniidae</taxon>
        <taxon>Daphnia</taxon>
    </lineage>
</organism>
<reference evidence="1 2" key="1">
    <citation type="submission" date="2016-03" db="EMBL/GenBank/DDBJ databases">
        <title>EvidentialGene: Evidence-directed Construction of Genes on Genomes.</title>
        <authorList>
            <person name="Gilbert D.G."/>
            <person name="Choi J.-H."/>
            <person name="Mockaitis K."/>
            <person name="Colbourne J."/>
            <person name="Pfrender M."/>
        </authorList>
    </citation>
    <scope>NUCLEOTIDE SEQUENCE [LARGE SCALE GENOMIC DNA]</scope>
    <source>
        <strain evidence="1 2">Xinb3</strain>
        <tissue evidence="1">Complete organism</tissue>
    </source>
</reference>
<accession>A0A164IDK4</accession>
<sequence>MRLRGRCCKAGSTYANINRENFELALRNLKASPRWPSKSPTLSLCLYIIDRVSYIAECSKIPLAMQSSLAPNRKNQCLFSSVNAKRL</sequence>
<name>A0A164IDK4_9CRUS</name>
<dbReference type="AlphaFoldDB" id="A0A164IDK4"/>
<proteinExistence type="predicted"/>
<keyword evidence="2" id="KW-1185">Reference proteome</keyword>
<comment type="caution">
    <text evidence="1">The sequence shown here is derived from an EMBL/GenBank/DDBJ whole genome shotgun (WGS) entry which is preliminary data.</text>
</comment>